<gene>
    <name evidence="1" type="ORF">KIN20_018726</name>
</gene>
<evidence type="ECO:0000313" key="2">
    <source>
        <dbReference type="Proteomes" id="UP001196413"/>
    </source>
</evidence>
<dbReference type="EMBL" id="JAHQIW010003726">
    <property type="protein sequence ID" value="KAJ1359904.1"/>
    <property type="molecule type" value="Genomic_DNA"/>
</dbReference>
<protein>
    <submittedName>
        <fullName evidence="1">Uncharacterized protein</fullName>
    </submittedName>
</protein>
<name>A0AAD5QSD6_PARTN</name>
<accession>A0AAD5QSD6</accession>
<sequence>MEGPMSYDRTIDLKLQRQACLFTAIFDSKFQTQSEKIDSLIMSDELCFAVSLLASAAAQIFRRNSRGPYRQSRRSLNFSDYRSRLSRAASIRF</sequence>
<organism evidence="1 2">
    <name type="scientific">Parelaphostrongylus tenuis</name>
    <name type="common">Meningeal worm</name>
    <dbReference type="NCBI Taxonomy" id="148309"/>
    <lineage>
        <taxon>Eukaryota</taxon>
        <taxon>Metazoa</taxon>
        <taxon>Ecdysozoa</taxon>
        <taxon>Nematoda</taxon>
        <taxon>Chromadorea</taxon>
        <taxon>Rhabditida</taxon>
        <taxon>Rhabditina</taxon>
        <taxon>Rhabditomorpha</taxon>
        <taxon>Strongyloidea</taxon>
        <taxon>Metastrongylidae</taxon>
        <taxon>Parelaphostrongylus</taxon>
    </lineage>
</organism>
<keyword evidence="2" id="KW-1185">Reference proteome</keyword>
<evidence type="ECO:0000313" key="1">
    <source>
        <dbReference type="EMBL" id="KAJ1359904.1"/>
    </source>
</evidence>
<dbReference type="Proteomes" id="UP001196413">
    <property type="component" value="Unassembled WGS sequence"/>
</dbReference>
<proteinExistence type="predicted"/>
<dbReference type="AlphaFoldDB" id="A0AAD5QSD6"/>
<comment type="caution">
    <text evidence="1">The sequence shown here is derived from an EMBL/GenBank/DDBJ whole genome shotgun (WGS) entry which is preliminary data.</text>
</comment>
<reference evidence="1" key="1">
    <citation type="submission" date="2021-06" db="EMBL/GenBank/DDBJ databases">
        <title>Parelaphostrongylus tenuis whole genome reference sequence.</title>
        <authorList>
            <person name="Garwood T.J."/>
            <person name="Larsen P.A."/>
            <person name="Fountain-Jones N.M."/>
            <person name="Garbe J.R."/>
            <person name="Macchietto M.G."/>
            <person name="Kania S.A."/>
            <person name="Gerhold R.W."/>
            <person name="Richards J.E."/>
            <person name="Wolf T.M."/>
        </authorList>
    </citation>
    <scope>NUCLEOTIDE SEQUENCE</scope>
    <source>
        <strain evidence="1">MNPRO001-30</strain>
        <tissue evidence="1">Meninges</tissue>
    </source>
</reference>